<reference evidence="7 8" key="1">
    <citation type="submission" date="2018-12" db="EMBL/GenBank/DDBJ databases">
        <authorList>
            <consortium name="Pathogen Informatics"/>
        </authorList>
    </citation>
    <scope>NUCLEOTIDE SEQUENCE [LARGE SCALE GENOMIC DNA]</scope>
    <source>
        <strain evidence="7 8">NCTC13652</strain>
    </source>
</reference>
<proteinExistence type="inferred from homology"/>
<dbReference type="Gene3D" id="1.10.150.130">
    <property type="match status" value="1"/>
</dbReference>
<dbReference type="STRING" id="1122997.GCA_000425285_02457"/>
<keyword evidence="3" id="KW-0233">DNA recombination</keyword>
<dbReference type="InterPro" id="IPR013762">
    <property type="entry name" value="Integrase-like_cat_sf"/>
</dbReference>
<comment type="similarity">
    <text evidence="1">Belongs to the 'phage' integrase family.</text>
</comment>
<evidence type="ECO:0000256" key="2">
    <source>
        <dbReference type="ARBA" id="ARBA00023125"/>
    </source>
</evidence>
<evidence type="ECO:0000313" key="7">
    <source>
        <dbReference type="EMBL" id="VEI02866.1"/>
    </source>
</evidence>
<evidence type="ECO:0000259" key="5">
    <source>
        <dbReference type="PROSITE" id="PS51898"/>
    </source>
</evidence>
<evidence type="ECO:0000313" key="8">
    <source>
        <dbReference type="Proteomes" id="UP000277858"/>
    </source>
</evidence>
<evidence type="ECO:0000256" key="1">
    <source>
        <dbReference type="ARBA" id="ARBA00008857"/>
    </source>
</evidence>
<organism evidence="7 8">
    <name type="scientific">Acidipropionibacterium jensenii</name>
    <dbReference type="NCBI Taxonomy" id="1749"/>
    <lineage>
        <taxon>Bacteria</taxon>
        <taxon>Bacillati</taxon>
        <taxon>Actinomycetota</taxon>
        <taxon>Actinomycetes</taxon>
        <taxon>Propionibacteriales</taxon>
        <taxon>Propionibacteriaceae</taxon>
        <taxon>Acidipropionibacterium</taxon>
    </lineage>
</organism>
<accession>A0A448NY35</accession>
<gene>
    <name evidence="7" type="primary">Int-Tn_1</name>
    <name evidence="7" type="ORF">NCTC13652_01059</name>
</gene>
<evidence type="ECO:0000259" key="6">
    <source>
        <dbReference type="PROSITE" id="PS51900"/>
    </source>
</evidence>
<dbReference type="PROSITE" id="PS51900">
    <property type="entry name" value="CB"/>
    <property type="match status" value="1"/>
</dbReference>
<dbReference type="GO" id="GO:0003677">
    <property type="term" value="F:DNA binding"/>
    <property type="evidence" value="ECO:0007669"/>
    <property type="project" value="UniProtKB-UniRule"/>
</dbReference>
<evidence type="ECO:0000256" key="4">
    <source>
        <dbReference type="PROSITE-ProRule" id="PRU01248"/>
    </source>
</evidence>
<keyword evidence="8" id="KW-1185">Reference proteome</keyword>
<feature type="domain" description="Core-binding (CB)" evidence="6">
    <location>
        <begin position="83"/>
        <end position="168"/>
    </location>
</feature>
<dbReference type="PROSITE" id="PS51898">
    <property type="entry name" value="TYR_RECOMBINASE"/>
    <property type="match status" value="1"/>
</dbReference>
<dbReference type="GO" id="GO:0006310">
    <property type="term" value="P:DNA recombination"/>
    <property type="evidence" value="ECO:0007669"/>
    <property type="project" value="UniProtKB-KW"/>
</dbReference>
<sequence>MGKRDSHRRTFGSTRKLTSGNWQARYIGPDHHRHQAPSTFVDRGYAEGWLSEERKLISQGLWTPPIQRYAEQVAAEEREAAMPTVLEWIGTVIERRATRARRPLRQTTVDLYRKDARLRIAGTRLGDLRLDTVTRADVAAWWDHLDRSTPTQNSRAYQLLSSVMKDAVDDELIETSPCHLKGAGKPRPQHSAATVEALTPAQTLAYMRAVPEHYRVALMVGIWCGLRSGEIRGLRRRDVDLGAKVFHVEQAVSRVRIGDHHWDWHYGDTKTDAGWRAVAMPAQLVRPMRTWLAGLPVRGRDALVFPASDGVHPLASSVLWEAHHKGCEVIDRPELTVHDLRRTAATLAAQDGATTAELMRMLGHTTAAMAMHYQMTSTNRDRERADRLSRTLRQAEKRGRHEADGSSTARP</sequence>
<dbReference type="InterPro" id="IPR011010">
    <property type="entry name" value="DNA_brk_join_enz"/>
</dbReference>
<dbReference type="SUPFAM" id="SSF56349">
    <property type="entry name" value="DNA breaking-rejoining enzymes"/>
    <property type="match status" value="1"/>
</dbReference>
<keyword evidence="2 4" id="KW-0238">DNA-binding</keyword>
<protein>
    <submittedName>
        <fullName evidence="7">Integrase</fullName>
    </submittedName>
</protein>
<evidence type="ECO:0000256" key="3">
    <source>
        <dbReference type="ARBA" id="ARBA00023172"/>
    </source>
</evidence>
<dbReference type="Proteomes" id="UP000277858">
    <property type="component" value="Chromosome"/>
</dbReference>
<dbReference type="GO" id="GO:0015074">
    <property type="term" value="P:DNA integration"/>
    <property type="evidence" value="ECO:0007669"/>
    <property type="project" value="InterPro"/>
</dbReference>
<name>A0A448NY35_9ACTN</name>
<dbReference type="EMBL" id="LR134473">
    <property type="protein sequence ID" value="VEI02866.1"/>
    <property type="molecule type" value="Genomic_DNA"/>
</dbReference>
<feature type="domain" description="Tyr recombinase" evidence="5">
    <location>
        <begin position="193"/>
        <end position="386"/>
    </location>
</feature>
<dbReference type="PANTHER" id="PTHR30349">
    <property type="entry name" value="PHAGE INTEGRASE-RELATED"/>
    <property type="match status" value="1"/>
</dbReference>
<dbReference type="InterPro" id="IPR044068">
    <property type="entry name" value="CB"/>
</dbReference>
<dbReference type="PANTHER" id="PTHR30349:SF64">
    <property type="entry name" value="PROPHAGE INTEGRASE INTD-RELATED"/>
    <property type="match status" value="1"/>
</dbReference>
<dbReference type="InterPro" id="IPR050090">
    <property type="entry name" value="Tyrosine_recombinase_XerCD"/>
</dbReference>
<dbReference type="AlphaFoldDB" id="A0A448NY35"/>
<dbReference type="Pfam" id="PF00589">
    <property type="entry name" value="Phage_integrase"/>
    <property type="match status" value="1"/>
</dbReference>
<dbReference type="InterPro" id="IPR058717">
    <property type="entry name" value="Phage_L5_Integrase_N"/>
</dbReference>
<dbReference type="Pfam" id="PF26003">
    <property type="entry name" value="Integrase_N_phage"/>
    <property type="match status" value="1"/>
</dbReference>
<dbReference type="InterPro" id="IPR002104">
    <property type="entry name" value="Integrase_catalytic"/>
</dbReference>
<dbReference type="OrthoDB" id="1822491at2"/>
<dbReference type="Gene3D" id="1.10.443.10">
    <property type="entry name" value="Intergrase catalytic core"/>
    <property type="match status" value="1"/>
</dbReference>
<dbReference type="InterPro" id="IPR010998">
    <property type="entry name" value="Integrase_recombinase_N"/>
</dbReference>